<reference evidence="8 9" key="1">
    <citation type="submission" date="2018-02" db="EMBL/GenBank/DDBJ databases">
        <title>The draft genome of Phyllobacterium sp. 1N-3.</title>
        <authorList>
            <person name="Liu L."/>
            <person name="Li L."/>
            <person name="Zhang X."/>
            <person name="Wang T."/>
            <person name="Liang L."/>
        </authorList>
    </citation>
    <scope>NUCLEOTIDE SEQUENCE [LARGE SCALE GENOMIC DNA]</scope>
    <source>
        <strain evidence="8 9">1N-3</strain>
    </source>
</reference>
<dbReference type="SUPFAM" id="SSF52402">
    <property type="entry name" value="Adenine nucleotide alpha hydrolases-like"/>
    <property type="match status" value="1"/>
</dbReference>
<name>A0A2S9ITW2_9HYPH</name>
<dbReference type="Gene3D" id="3.40.50.620">
    <property type="entry name" value="HUPs"/>
    <property type="match status" value="1"/>
</dbReference>
<dbReference type="InterPro" id="IPR011063">
    <property type="entry name" value="TilS/TtcA_N"/>
</dbReference>
<evidence type="ECO:0000256" key="2">
    <source>
        <dbReference type="ARBA" id="ARBA00022694"/>
    </source>
</evidence>
<evidence type="ECO:0000256" key="3">
    <source>
        <dbReference type="ARBA" id="ARBA00022741"/>
    </source>
</evidence>
<evidence type="ECO:0000313" key="9">
    <source>
        <dbReference type="Proteomes" id="UP000239434"/>
    </source>
</evidence>
<comment type="catalytic activity">
    <reaction evidence="5 6">
        <text>cytidine(34) in tRNA(Ile2) + L-lysine + ATP = lysidine(34) in tRNA(Ile2) + AMP + diphosphate + H(+)</text>
        <dbReference type="Rhea" id="RHEA:43744"/>
        <dbReference type="Rhea" id="RHEA-COMP:10625"/>
        <dbReference type="Rhea" id="RHEA-COMP:10670"/>
        <dbReference type="ChEBI" id="CHEBI:15378"/>
        <dbReference type="ChEBI" id="CHEBI:30616"/>
        <dbReference type="ChEBI" id="CHEBI:32551"/>
        <dbReference type="ChEBI" id="CHEBI:33019"/>
        <dbReference type="ChEBI" id="CHEBI:82748"/>
        <dbReference type="ChEBI" id="CHEBI:83665"/>
        <dbReference type="ChEBI" id="CHEBI:456215"/>
        <dbReference type="EC" id="6.3.4.19"/>
    </reaction>
</comment>
<dbReference type="AlphaFoldDB" id="A0A2S9ITW2"/>
<dbReference type="RefSeq" id="WP_105741588.1">
    <property type="nucleotide sequence ID" value="NZ_PVBR01000005.1"/>
</dbReference>
<organism evidence="8 9">
    <name type="scientific">Phyllobacterium phragmitis</name>
    <dbReference type="NCBI Taxonomy" id="2670329"/>
    <lineage>
        <taxon>Bacteria</taxon>
        <taxon>Pseudomonadati</taxon>
        <taxon>Pseudomonadota</taxon>
        <taxon>Alphaproteobacteria</taxon>
        <taxon>Hyphomicrobiales</taxon>
        <taxon>Phyllobacteriaceae</taxon>
        <taxon>Phyllobacterium</taxon>
    </lineage>
</organism>
<dbReference type="GO" id="GO:0005737">
    <property type="term" value="C:cytoplasm"/>
    <property type="evidence" value="ECO:0007669"/>
    <property type="project" value="UniProtKB-SubCell"/>
</dbReference>
<keyword evidence="4 6" id="KW-0067">ATP-binding</keyword>
<keyword evidence="1 6" id="KW-0436">Ligase</keyword>
<evidence type="ECO:0000313" key="8">
    <source>
        <dbReference type="EMBL" id="PRD43966.1"/>
    </source>
</evidence>
<evidence type="ECO:0000256" key="1">
    <source>
        <dbReference type="ARBA" id="ARBA00022598"/>
    </source>
</evidence>
<keyword evidence="6" id="KW-0963">Cytoplasm</keyword>
<dbReference type="EMBL" id="PVBR01000005">
    <property type="protein sequence ID" value="PRD43966.1"/>
    <property type="molecule type" value="Genomic_DNA"/>
</dbReference>
<sequence length="480" mass="51391">MSVPRIAADRFPPDDFSPVDPARIFAPIDFSNERTVMAAVSGGGDSLALLFLLKDYLSGMGDPPQLIAATVDHGLRPESRDEAAAVAKLCLSHGIAHRILCWEGEKPIAGIPAAARDARYRLLTEAARDASARFVFTGHTREDQIETFLMRKARGGERGLAGMANLTLLNGHGLNGHGLDGHVWLLRPLLGTRRGDLRAFLLERQIDWFDDPTNENMAFERPRIRSRSGEVEAGAALEEIAARTAARKAQSRAAAAFLSGESDKVHVEPGEVAVVDAGWLADAGQDVAALSLGVLVAIIGGRRFLPGEAERERLASHLAAKGGGSARLGLGGCIIQFGTKRHRIWREARGLPELVLACGESAAWDGRYRIANNIPGGESVRIAPPSAAEFDTFCTDRGIERGTFYRAAALTGPGVCVGGEMVDIPSLTGDRFLPAGLTVTRYIALFDKVLPGHDLVLANAAAHLFARGPYPEPPRSPNML</sequence>
<dbReference type="InterPro" id="IPR012795">
    <property type="entry name" value="tRNA_Ile_lys_synt_N"/>
</dbReference>
<dbReference type="InterPro" id="IPR012094">
    <property type="entry name" value="tRNA_Ile_lys_synt"/>
</dbReference>
<dbReference type="PANTHER" id="PTHR43033">
    <property type="entry name" value="TRNA(ILE)-LYSIDINE SYNTHASE-RELATED"/>
    <property type="match status" value="1"/>
</dbReference>
<dbReference type="Proteomes" id="UP000239434">
    <property type="component" value="Unassembled WGS sequence"/>
</dbReference>
<dbReference type="NCBIfam" id="TIGR02432">
    <property type="entry name" value="lysidine_TilS_N"/>
    <property type="match status" value="1"/>
</dbReference>
<evidence type="ECO:0000259" key="7">
    <source>
        <dbReference type="Pfam" id="PF01171"/>
    </source>
</evidence>
<comment type="caution">
    <text evidence="8">The sequence shown here is derived from an EMBL/GenBank/DDBJ whole genome shotgun (WGS) entry which is preliminary data.</text>
</comment>
<comment type="subcellular location">
    <subcellularLocation>
        <location evidence="6">Cytoplasm</location>
    </subcellularLocation>
</comment>
<comment type="function">
    <text evidence="6">Ligates lysine onto the cytidine present at position 34 of the AUA codon-specific tRNA(Ile) that contains the anticodon CAU, in an ATP-dependent manner. Cytidine is converted to lysidine, thus changing the amino acid specificity of the tRNA from methionine to isoleucine.</text>
</comment>
<keyword evidence="9" id="KW-1185">Reference proteome</keyword>
<dbReference type="Pfam" id="PF01171">
    <property type="entry name" value="ATP_bind_3"/>
    <property type="match status" value="1"/>
</dbReference>
<comment type="domain">
    <text evidence="6">The N-terminal region contains the highly conserved SGGXDS motif, predicted to be a P-loop motif involved in ATP binding.</text>
</comment>
<feature type="domain" description="tRNA(Ile)-lysidine/2-thiocytidine synthase N-terminal" evidence="7">
    <location>
        <begin position="36"/>
        <end position="226"/>
    </location>
</feature>
<evidence type="ECO:0000256" key="5">
    <source>
        <dbReference type="ARBA" id="ARBA00048539"/>
    </source>
</evidence>
<gene>
    <name evidence="6 8" type="primary">tilS</name>
    <name evidence="8" type="ORF">C5748_08975</name>
</gene>
<dbReference type="GO" id="GO:0005524">
    <property type="term" value="F:ATP binding"/>
    <property type="evidence" value="ECO:0007669"/>
    <property type="project" value="UniProtKB-UniRule"/>
</dbReference>
<dbReference type="GO" id="GO:0006400">
    <property type="term" value="P:tRNA modification"/>
    <property type="evidence" value="ECO:0007669"/>
    <property type="project" value="UniProtKB-UniRule"/>
</dbReference>
<dbReference type="InterPro" id="IPR014729">
    <property type="entry name" value="Rossmann-like_a/b/a_fold"/>
</dbReference>
<proteinExistence type="inferred from homology"/>
<dbReference type="EC" id="6.3.4.19" evidence="6"/>
<dbReference type="HAMAP" id="MF_01161">
    <property type="entry name" value="tRNA_Ile_lys_synt"/>
    <property type="match status" value="1"/>
</dbReference>
<dbReference type="CDD" id="cd01992">
    <property type="entry name" value="TilS_N"/>
    <property type="match status" value="1"/>
</dbReference>
<comment type="similarity">
    <text evidence="6">Belongs to the tRNA(Ile)-lysidine synthase family.</text>
</comment>
<dbReference type="GO" id="GO:0032267">
    <property type="term" value="F:tRNA(Ile)-lysidine synthase activity"/>
    <property type="evidence" value="ECO:0007669"/>
    <property type="project" value="UniProtKB-EC"/>
</dbReference>
<protein>
    <recommendedName>
        <fullName evidence="6">tRNA(Ile)-lysidine synthase</fullName>
        <ecNumber evidence="6">6.3.4.19</ecNumber>
    </recommendedName>
    <alternativeName>
        <fullName evidence="6">tRNA(Ile)-2-lysyl-cytidine synthase</fullName>
    </alternativeName>
    <alternativeName>
        <fullName evidence="6">tRNA(Ile)-lysidine synthetase</fullName>
    </alternativeName>
</protein>
<accession>A0A2S9ITW2</accession>
<keyword evidence="2 6" id="KW-0819">tRNA processing</keyword>
<evidence type="ECO:0000256" key="6">
    <source>
        <dbReference type="HAMAP-Rule" id="MF_01161"/>
    </source>
</evidence>
<evidence type="ECO:0000256" key="4">
    <source>
        <dbReference type="ARBA" id="ARBA00022840"/>
    </source>
</evidence>
<keyword evidence="3 6" id="KW-0547">Nucleotide-binding</keyword>
<dbReference type="PANTHER" id="PTHR43033:SF1">
    <property type="entry name" value="TRNA(ILE)-LYSIDINE SYNTHASE-RELATED"/>
    <property type="match status" value="1"/>
</dbReference>
<feature type="binding site" evidence="6">
    <location>
        <begin position="41"/>
        <end position="46"/>
    </location>
    <ligand>
        <name>ATP</name>
        <dbReference type="ChEBI" id="CHEBI:30616"/>
    </ligand>
</feature>